<feature type="transmembrane region" description="Helical" evidence="4">
    <location>
        <begin position="165"/>
        <end position="192"/>
    </location>
</feature>
<dbReference type="RefSeq" id="XP_044565434.1">
    <property type="nucleotide sequence ID" value="XM_044703809.1"/>
</dbReference>
<dbReference type="Pfam" id="PF12906">
    <property type="entry name" value="RINGv"/>
    <property type="match status" value="1"/>
</dbReference>
<feature type="transmembrane region" description="Helical" evidence="4">
    <location>
        <begin position="212"/>
        <end position="239"/>
    </location>
</feature>
<dbReference type="OrthoDB" id="264354at2759"/>
<evidence type="ECO:0000256" key="2">
    <source>
        <dbReference type="ARBA" id="ARBA00022771"/>
    </source>
</evidence>
<protein>
    <recommendedName>
        <fullName evidence="5">RING-CH-type domain-containing protein</fullName>
    </recommendedName>
</protein>
<sequence>MFSEETDLKKAFESSSSGSVVGVPYTSPYRIDENLREKKQLLENQLHEQHAPYEDDALHQHSITNSTYHSTDHIHDDEENERICRCCHGILTSNDDYVAPCKCDGSMKFVHRYCLDQWRAVSPKASSFYQCDICGHKYDIKDVDEHGNVVSTGASGYKASSIIKFGGLVAVDFCIILIVWQILVFICVGIYALCDYDYYLRAKLFGNLNAFVASYICGLTLFFFILGLIGLCCLGLVLLNKLINGTFFGNCCVADDFYTYNNYPYYGRYRTSYYDFSDMCFWFCFWNSLYGRPAQPCFGSCYGCYVGSGGGGDCNCSGGSDCGGGGNGDGMAIALLVIVVAIALIGVFFGLILMGVLGYRIFTRRLQVLKRKEIAKFQQIQNYWKIEA</sequence>
<keyword evidence="7" id="KW-1185">Reference proteome</keyword>
<dbReference type="OMA" id="SSAPCCR"/>
<accession>A0A6A5C188</accession>
<dbReference type="SUPFAM" id="SSF57850">
    <property type="entry name" value="RING/U-box"/>
    <property type="match status" value="1"/>
</dbReference>
<dbReference type="InterPro" id="IPR011016">
    <property type="entry name" value="Znf_RING-CH"/>
</dbReference>
<evidence type="ECO:0000256" key="1">
    <source>
        <dbReference type="ARBA" id="ARBA00022723"/>
    </source>
</evidence>
<dbReference type="PANTHER" id="PTHR46347:SF1">
    <property type="entry name" value="RING_FYVE_PHD ZINC FINGER SUPERFAMILY PROTEIN"/>
    <property type="match status" value="1"/>
</dbReference>
<dbReference type="PANTHER" id="PTHR46347">
    <property type="entry name" value="RING/FYVE/PHD ZINC FINGER SUPERFAMILY PROTEIN"/>
    <property type="match status" value="1"/>
</dbReference>
<dbReference type="VEuPathDB" id="AmoebaDB:FDP41_013204"/>
<dbReference type="VEuPathDB" id="AmoebaDB:NfTy_036190"/>
<keyword evidence="4" id="KW-0472">Membrane</keyword>
<gene>
    <name evidence="6" type="ORF">FDP41_013204</name>
</gene>
<evidence type="ECO:0000313" key="7">
    <source>
        <dbReference type="Proteomes" id="UP000444721"/>
    </source>
</evidence>
<evidence type="ECO:0000256" key="3">
    <source>
        <dbReference type="ARBA" id="ARBA00022833"/>
    </source>
</evidence>
<comment type="caution">
    <text evidence="6">The sequence shown here is derived from an EMBL/GenBank/DDBJ whole genome shotgun (WGS) entry which is preliminary data.</text>
</comment>
<feature type="domain" description="RING-CH-type" evidence="5">
    <location>
        <begin position="76"/>
        <end position="141"/>
    </location>
</feature>
<evidence type="ECO:0000313" key="6">
    <source>
        <dbReference type="EMBL" id="KAF0980721.1"/>
    </source>
</evidence>
<dbReference type="VEuPathDB" id="AmoebaDB:NF0027870"/>
<reference evidence="6 7" key="1">
    <citation type="journal article" date="2019" name="Sci. Rep.">
        <title>Nanopore sequencing improves the draft genome of the human pathogenic amoeba Naegleria fowleri.</title>
        <authorList>
            <person name="Liechti N."/>
            <person name="Schurch N."/>
            <person name="Bruggmann R."/>
            <person name="Wittwer M."/>
        </authorList>
    </citation>
    <scope>NUCLEOTIDE SEQUENCE [LARGE SCALE GENOMIC DNA]</scope>
    <source>
        <strain evidence="6 7">ATCC 30894</strain>
    </source>
</reference>
<feature type="transmembrane region" description="Helical" evidence="4">
    <location>
        <begin position="333"/>
        <end position="362"/>
    </location>
</feature>
<dbReference type="EMBL" id="VFQX01000017">
    <property type="protein sequence ID" value="KAF0980721.1"/>
    <property type="molecule type" value="Genomic_DNA"/>
</dbReference>
<organism evidence="6 7">
    <name type="scientific">Naegleria fowleri</name>
    <name type="common">Brain eating amoeba</name>
    <dbReference type="NCBI Taxonomy" id="5763"/>
    <lineage>
        <taxon>Eukaryota</taxon>
        <taxon>Discoba</taxon>
        <taxon>Heterolobosea</taxon>
        <taxon>Tetramitia</taxon>
        <taxon>Eutetramitia</taxon>
        <taxon>Vahlkampfiidae</taxon>
        <taxon>Naegleria</taxon>
    </lineage>
</organism>
<dbReference type="SMART" id="SM00744">
    <property type="entry name" value="RINGv"/>
    <property type="match status" value="1"/>
</dbReference>
<dbReference type="GeneID" id="68120419"/>
<dbReference type="InterPro" id="IPR013083">
    <property type="entry name" value="Znf_RING/FYVE/PHD"/>
</dbReference>
<evidence type="ECO:0000259" key="5">
    <source>
        <dbReference type="PROSITE" id="PS51292"/>
    </source>
</evidence>
<proteinExistence type="predicted"/>
<dbReference type="Proteomes" id="UP000444721">
    <property type="component" value="Unassembled WGS sequence"/>
</dbReference>
<name>A0A6A5C188_NAEFO</name>
<evidence type="ECO:0000256" key="4">
    <source>
        <dbReference type="SAM" id="Phobius"/>
    </source>
</evidence>
<keyword evidence="3" id="KW-0862">Zinc</keyword>
<dbReference type="PROSITE" id="PS51292">
    <property type="entry name" value="ZF_RING_CH"/>
    <property type="match status" value="1"/>
</dbReference>
<dbReference type="GO" id="GO:0008270">
    <property type="term" value="F:zinc ion binding"/>
    <property type="evidence" value="ECO:0007669"/>
    <property type="project" value="UniProtKB-KW"/>
</dbReference>
<dbReference type="AlphaFoldDB" id="A0A6A5C188"/>
<dbReference type="Gene3D" id="3.30.40.10">
    <property type="entry name" value="Zinc/RING finger domain, C3HC4 (zinc finger)"/>
    <property type="match status" value="1"/>
</dbReference>
<dbReference type="CDD" id="cd16495">
    <property type="entry name" value="RING_CH-C4HC3_MARCH"/>
    <property type="match status" value="1"/>
</dbReference>
<keyword evidence="2" id="KW-0863">Zinc-finger</keyword>
<keyword evidence="4" id="KW-0812">Transmembrane</keyword>
<keyword evidence="1" id="KW-0479">Metal-binding</keyword>
<keyword evidence="4" id="KW-1133">Transmembrane helix</keyword>